<evidence type="ECO:0000256" key="8">
    <source>
        <dbReference type="ARBA" id="ARBA00022990"/>
    </source>
</evidence>
<dbReference type="UniPathway" id="UPA00135">
    <property type="reaction ID" value="UER00196"/>
</dbReference>
<feature type="domain" description="D-isomer specific 2-hydroxyacid dehydrogenase NAD-binding" evidence="16">
    <location>
        <begin position="112"/>
        <end position="287"/>
    </location>
</feature>
<comment type="pathway">
    <text evidence="1 14">Amino-acid biosynthesis; L-serine biosynthesis; L-serine from 3-phospho-D-glycerate: step 1/3.</text>
</comment>
<dbReference type="OMA" id="NIAGMQV"/>
<evidence type="ECO:0000256" key="12">
    <source>
        <dbReference type="ARBA" id="ARBA00048731"/>
    </source>
</evidence>
<feature type="domain" description="D-3-phosphoglycerate dehydrogenase ASB" evidence="17">
    <location>
        <begin position="331"/>
        <end position="436"/>
    </location>
</feature>
<feature type="non-terminal residue" evidence="18">
    <location>
        <position position="1"/>
    </location>
</feature>
<evidence type="ECO:0000256" key="2">
    <source>
        <dbReference type="ARBA" id="ARBA00005854"/>
    </source>
</evidence>
<evidence type="ECO:0000259" key="15">
    <source>
        <dbReference type="Pfam" id="PF00389"/>
    </source>
</evidence>
<evidence type="ECO:0000256" key="3">
    <source>
        <dbReference type="ARBA" id="ARBA00011881"/>
    </source>
</evidence>
<evidence type="ECO:0000256" key="4">
    <source>
        <dbReference type="ARBA" id="ARBA00013143"/>
    </source>
</evidence>
<evidence type="ECO:0000256" key="9">
    <source>
        <dbReference type="ARBA" id="ARBA00023002"/>
    </source>
</evidence>
<dbReference type="PANTHER" id="PTHR42938">
    <property type="entry name" value="FORMATE DEHYDROGENASE 1"/>
    <property type="match status" value="1"/>
</dbReference>
<dbReference type="CDD" id="cd12173">
    <property type="entry name" value="PGDH_4"/>
    <property type="match status" value="1"/>
</dbReference>
<dbReference type="NCBIfam" id="TIGR01327">
    <property type="entry name" value="PGDH"/>
    <property type="match status" value="1"/>
</dbReference>
<comment type="similarity">
    <text evidence="2 13">Belongs to the D-isomer specific 2-hydroxyacid dehydrogenase family.</text>
</comment>
<dbReference type="eggNOG" id="KOG0068">
    <property type="taxonomic scope" value="Eukaryota"/>
</dbReference>
<dbReference type="SUPFAM" id="SSF52283">
    <property type="entry name" value="Formate/glycerate dehydrogenase catalytic domain-like"/>
    <property type="match status" value="1"/>
</dbReference>
<dbReference type="Proteomes" id="UP000001593">
    <property type="component" value="Unassembled WGS sequence"/>
</dbReference>
<dbReference type="Gene3D" id="3.30.1330.90">
    <property type="entry name" value="D-3-phosphoglycerate dehydrogenase, domain 3"/>
    <property type="match status" value="1"/>
</dbReference>
<evidence type="ECO:0000259" key="17">
    <source>
        <dbReference type="Pfam" id="PF19304"/>
    </source>
</evidence>
<dbReference type="InterPro" id="IPR045626">
    <property type="entry name" value="PGDH_ASB_dom"/>
</dbReference>
<dbReference type="InterPro" id="IPR029752">
    <property type="entry name" value="D-isomer_DH_CS1"/>
</dbReference>
<dbReference type="Pfam" id="PF02826">
    <property type="entry name" value="2-Hacid_dh_C"/>
    <property type="match status" value="1"/>
</dbReference>
<dbReference type="PROSITE" id="PS00671">
    <property type="entry name" value="D_2_HYDROXYACID_DH_3"/>
    <property type="match status" value="1"/>
</dbReference>
<dbReference type="InterPro" id="IPR006140">
    <property type="entry name" value="D-isomer_DH_NAD-bd"/>
</dbReference>
<dbReference type="InterPro" id="IPR036291">
    <property type="entry name" value="NAD(P)-bd_dom_sf"/>
</dbReference>
<keyword evidence="9 13" id="KW-0560">Oxidoreductase</keyword>
<dbReference type="AlphaFoldDB" id="A7SFV8"/>
<sequence length="487" mass="51555">MVSLELKRVLISDSVDSCCKTILERNGVTVDVNTKLSKEELVSEIPKYDGLIVRSATKVSEDVIKAGKNLKIIGRAGTGVDNIDTVAASLHGVLVMNTPGGNTLSAAEHTCALISSLARHIPQASASTKEGKWERKQFMGNELFGKTLAIIGLGRIGREVALRMQSYGVKTIGYDPLVSPQDAAESNIEWMETEKIWPLADYITVHVPLIPPTKGMLNDKTIGMCKKGVYILNVARGGIIDEEALLRGLESGHVGGAGLDVFVTEPPTGSSADLVKHPKVIACPHLGASTEEAQRRVAQEIADQFVDGMNGKPLIGLVNVPFNLSEALNSKPLVTLGERLGKVARTLAGGTVTKAIVTTHGALQKSKGFLTASVSVGLLDQPGTNLINAVTLVKQAGIQVMVSYQHSRFPLAVSVHVIGNQGNVSVTGSIIGEGIPVLLKYGAVDFSGPVPLTGKLTLFSTKDCKPTHLLMEIIPSLQKASVAIDGF</sequence>
<feature type="domain" description="D-isomer specific 2-hydroxyacid dehydrogenase catalytic" evidence="15">
    <location>
        <begin position="9"/>
        <end position="319"/>
    </location>
</feature>
<evidence type="ECO:0000256" key="6">
    <source>
        <dbReference type="ARBA" id="ARBA00022553"/>
    </source>
</evidence>
<dbReference type="Pfam" id="PF19304">
    <property type="entry name" value="PGDH_inter"/>
    <property type="match status" value="1"/>
</dbReference>
<evidence type="ECO:0000256" key="11">
    <source>
        <dbReference type="ARBA" id="ARBA00023299"/>
    </source>
</evidence>
<keyword evidence="6" id="KW-0597">Phosphoprotein</keyword>
<dbReference type="SUPFAM" id="SSF51735">
    <property type="entry name" value="NAD(P)-binding Rossmann-fold domains"/>
    <property type="match status" value="1"/>
</dbReference>
<comment type="catalytic activity">
    <reaction evidence="12 14">
        <text>(2R)-3-phosphoglycerate + NAD(+) = 3-phosphooxypyruvate + NADH + H(+)</text>
        <dbReference type="Rhea" id="RHEA:12641"/>
        <dbReference type="ChEBI" id="CHEBI:15378"/>
        <dbReference type="ChEBI" id="CHEBI:18110"/>
        <dbReference type="ChEBI" id="CHEBI:57540"/>
        <dbReference type="ChEBI" id="CHEBI:57945"/>
        <dbReference type="ChEBI" id="CHEBI:58272"/>
        <dbReference type="EC" id="1.1.1.95"/>
    </reaction>
</comment>
<evidence type="ECO:0000256" key="7">
    <source>
        <dbReference type="ARBA" id="ARBA00022605"/>
    </source>
</evidence>
<dbReference type="STRING" id="45351.A7SFV8"/>
<dbReference type="InterPro" id="IPR006236">
    <property type="entry name" value="PGDH"/>
</dbReference>
<reference evidence="18 19" key="1">
    <citation type="journal article" date="2007" name="Science">
        <title>Sea anemone genome reveals ancestral eumetazoan gene repertoire and genomic organization.</title>
        <authorList>
            <person name="Putnam N.H."/>
            <person name="Srivastava M."/>
            <person name="Hellsten U."/>
            <person name="Dirks B."/>
            <person name="Chapman J."/>
            <person name="Salamov A."/>
            <person name="Terry A."/>
            <person name="Shapiro H."/>
            <person name="Lindquist E."/>
            <person name="Kapitonov V.V."/>
            <person name="Jurka J."/>
            <person name="Genikhovich G."/>
            <person name="Grigoriev I.V."/>
            <person name="Lucas S.M."/>
            <person name="Steele R.E."/>
            <person name="Finnerty J.R."/>
            <person name="Technau U."/>
            <person name="Martindale M.Q."/>
            <person name="Rokhsar D.S."/>
        </authorList>
    </citation>
    <scope>NUCLEOTIDE SEQUENCE [LARGE SCALE GENOMIC DNA]</scope>
    <source>
        <strain evidence="19">CH2 X CH6</strain>
    </source>
</reference>
<evidence type="ECO:0000256" key="14">
    <source>
        <dbReference type="RuleBase" id="RU363003"/>
    </source>
</evidence>
<dbReference type="SUPFAM" id="SSF143548">
    <property type="entry name" value="Serine metabolism enzymes domain"/>
    <property type="match status" value="1"/>
</dbReference>
<dbReference type="PhylomeDB" id="A7SFV8"/>
<dbReference type="EC" id="1.1.1.95" evidence="4 14"/>
<evidence type="ECO:0000256" key="1">
    <source>
        <dbReference type="ARBA" id="ARBA00005216"/>
    </source>
</evidence>
<dbReference type="EMBL" id="DS469647">
    <property type="protein sequence ID" value="EDO37417.1"/>
    <property type="molecule type" value="Genomic_DNA"/>
</dbReference>
<dbReference type="GO" id="GO:0051287">
    <property type="term" value="F:NAD binding"/>
    <property type="evidence" value="ECO:0007669"/>
    <property type="project" value="UniProtKB-UniRule"/>
</dbReference>
<dbReference type="InParanoid" id="A7SFV8"/>
<dbReference type="InterPro" id="IPR006139">
    <property type="entry name" value="D-isomer_2_OHA_DH_cat_dom"/>
</dbReference>
<evidence type="ECO:0000313" key="19">
    <source>
        <dbReference type="Proteomes" id="UP000001593"/>
    </source>
</evidence>
<keyword evidence="10 14" id="KW-0520">NAD</keyword>
<evidence type="ECO:0000256" key="5">
    <source>
        <dbReference type="ARBA" id="ARBA00021582"/>
    </source>
</evidence>
<evidence type="ECO:0000256" key="13">
    <source>
        <dbReference type="RuleBase" id="RU003719"/>
    </source>
</evidence>
<accession>A7SFV8</accession>
<comment type="subunit">
    <text evidence="3">Homotetramer.</text>
</comment>
<dbReference type="FunFam" id="3.40.50.720:FF:000021">
    <property type="entry name" value="D-3-phosphoglycerate dehydrogenase"/>
    <property type="match status" value="1"/>
</dbReference>
<dbReference type="GO" id="GO:0006564">
    <property type="term" value="P:L-serine biosynthetic process"/>
    <property type="evidence" value="ECO:0007669"/>
    <property type="project" value="UniProtKB-KW"/>
</dbReference>
<dbReference type="InterPro" id="IPR029009">
    <property type="entry name" value="ASB_dom_sf"/>
</dbReference>
<evidence type="ECO:0000256" key="10">
    <source>
        <dbReference type="ARBA" id="ARBA00023027"/>
    </source>
</evidence>
<keyword evidence="7 14" id="KW-0028">Amino-acid biosynthesis</keyword>
<dbReference type="Pfam" id="PF00389">
    <property type="entry name" value="2-Hacid_dh"/>
    <property type="match status" value="1"/>
</dbReference>
<gene>
    <name evidence="18" type="ORF">NEMVEDRAFT_v1g170150</name>
</gene>
<name>A7SFV8_NEMVE</name>
<dbReference type="InterPro" id="IPR029753">
    <property type="entry name" value="D-isomer_DH_CS"/>
</dbReference>
<dbReference type="PANTHER" id="PTHR42938:SF22">
    <property type="entry name" value="D-3-PHOSPHOGLYCERATE DEHYDROGENASE"/>
    <property type="match status" value="1"/>
</dbReference>
<dbReference type="Gene3D" id="3.40.50.720">
    <property type="entry name" value="NAD(P)-binding Rossmann-like Domain"/>
    <property type="match status" value="2"/>
</dbReference>
<organism evidence="18 19">
    <name type="scientific">Nematostella vectensis</name>
    <name type="common">Starlet sea anemone</name>
    <dbReference type="NCBI Taxonomy" id="45351"/>
    <lineage>
        <taxon>Eukaryota</taxon>
        <taxon>Metazoa</taxon>
        <taxon>Cnidaria</taxon>
        <taxon>Anthozoa</taxon>
        <taxon>Hexacorallia</taxon>
        <taxon>Actiniaria</taxon>
        <taxon>Edwardsiidae</taxon>
        <taxon>Nematostella</taxon>
    </lineage>
</organism>
<evidence type="ECO:0000259" key="16">
    <source>
        <dbReference type="Pfam" id="PF02826"/>
    </source>
</evidence>
<keyword evidence="19" id="KW-1185">Reference proteome</keyword>
<evidence type="ECO:0000313" key="18">
    <source>
        <dbReference type="EMBL" id="EDO37417.1"/>
    </source>
</evidence>
<keyword evidence="8" id="KW-0007">Acetylation</keyword>
<dbReference type="HOGENOM" id="CLU_019796_8_1_1"/>
<dbReference type="GO" id="GO:0004617">
    <property type="term" value="F:phosphoglycerate dehydrogenase activity"/>
    <property type="evidence" value="ECO:0000318"/>
    <property type="project" value="GO_Central"/>
</dbReference>
<keyword evidence="11 14" id="KW-0718">Serine biosynthesis</keyword>
<dbReference type="PROSITE" id="PS00065">
    <property type="entry name" value="D_2_HYDROXYACID_DH_1"/>
    <property type="match status" value="1"/>
</dbReference>
<protein>
    <recommendedName>
        <fullName evidence="5 14">D-3-phosphoglycerate dehydrogenase</fullName>
        <ecNumber evidence="4 14">1.1.1.95</ecNumber>
    </recommendedName>
</protein>
<proteinExistence type="inferred from homology"/>